<dbReference type="InterPro" id="IPR001254">
    <property type="entry name" value="Trypsin_dom"/>
</dbReference>
<keyword evidence="1" id="KW-1015">Disulfide bond</keyword>
<evidence type="ECO:0000256" key="2">
    <source>
        <dbReference type="SAM" id="SignalP"/>
    </source>
</evidence>
<organism evidence="4 5">
    <name type="scientific">Megalops atlanticus</name>
    <name type="common">Tarpon</name>
    <name type="synonym">Clupea gigantea</name>
    <dbReference type="NCBI Taxonomy" id="7932"/>
    <lineage>
        <taxon>Eukaryota</taxon>
        <taxon>Metazoa</taxon>
        <taxon>Chordata</taxon>
        <taxon>Craniata</taxon>
        <taxon>Vertebrata</taxon>
        <taxon>Euteleostomi</taxon>
        <taxon>Actinopterygii</taxon>
        <taxon>Neopterygii</taxon>
        <taxon>Teleostei</taxon>
        <taxon>Elopiformes</taxon>
        <taxon>Megalopidae</taxon>
        <taxon>Megalops</taxon>
    </lineage>
</organism>
<dbReference type="InterPro" id="IPR001314">
    <property type="entry name" value="Peptidase_S1A"/>
</dbReference>
<dbReference type="EMBL" id="JAFDVH010000020">
    <property type="protein sequence ID" value="KAG7459004.1"/>
    <property type="molecule type" value="Genomic_DNA"/>
</dbReference>
<feature type="signal peptide" evidence="2">
    <location>
        <begin position="1"/>
        <end position="19"/>
    </location>
</feature>
<feature type="chain" id="PRO_5039182174" description="Peptidase S1 domain-containing protein" evidence="2">
    <location>
        <begin position="20"/>
        <end position="230"/>
    </location>
</feature>
<evidence type="ECO:0000313" key="4">
    <source>
        <dbReference type="EMBL" id="KAG7459004.1"/>
    </source>
</evidence>
<feature type="domain" description="Peptidase S1" evidence="3">
    <location>
        <begin position="28"/>
        <end position="229"/>
    </location>
</feature>
<keyword evidence="2" id="KW-0732">Signal</keyword>
<gene>
    <name evidence="4" type="ORF">MATL_G00226610</name>
</gene>
<keyword evidence="5" id="KW-1185">Reference proteome</keyword>
<dbReference type="SUPFAM" id="SSF50494">
    <property type="entry name" value="Trypsin-like serine proteases"/>
    <property type="match status" value="1"/>
</dbReference>
<protein>
    <recommendedName>
        <fullName evidence="3">Peptidase S1 domain-containing protein</fullName>
    </recommendedName>
</protein>
<dbReference type="OrthoDB" id="8440449at2759"/>
<dbReference type="Proteomes" id="UP001046870">
    <property type="component" value="Chromosome 20"/>
</dbReference>
<dbReference type="SMART" id="SM00020">
    <property type="entry name" value="Tryp_SPc"/>
    <property type="match status" value="1"/>
</dbReference>
<dbReference type="InterPro" id="IPR043504">
    <property type="entry name" value="Peptidase_S1_PA_chymotrypsin"/>
</dbReference>
<dbReference type="GO" id="GO:0006508">
    <property type="term" value="P:proteolysis"/>
    <property type="evidence" value="ECO:0007669"/>
    <property type="project" value="InterPro"/>
</dbReference>
<accession>A0A9D3SXA0</accession>
<proteinExistence type="predicted"/>
<dbReference type="CDD" id="cd00190">
    <property type="entry name" value="Tryp_SPc"/>
    <property type="match status" value="1"/>
</dbReference>
<evidence type="ECO:0000256" key="1">
    <source>
        <dbReference type="ARBA" id="ARBA00023157"/>
    </source>
</evidence>
<evidence type="ECO:0000259" key="3">
    <source>
        <dbReference type="PROSITE" id="PS50240"/>
    </source>
</evidence>
<dbReference type="InterPro" id="IPR009003">
    <property type="entry name" value="Peptidase_S1_PA"/>
</dbReference>
<dbReference type="Pfam" id="PF00089">
    <property type="entry name" value="Trypsin"/>
    <property type="match status" value="1"/>
</dbReference>
<name>A0A9D3SXA0_MEGAT</name>
<dbReference type="Gene3D" id="2.40.10.10">
    <property type="entry name" value="Trypsin-like serine proteases"/>
    <property type="match status" value="1"/>
</dbReference>
<dbReference type="PRINTS" id="PR00722">
    <property type="entry name" value="CHYMOTRYPSIN"/>
</dbReference>
<dbReference type="PROSITE" id="PS50240">
    <property type="entry name" value="TRYPSIN_DOM"/>
    <property type="match status" value="1"/>
</dbReference>
<dbReference type="PANTHER" id="PTHR24271:SF50">
    <property type="match status" value="1"/>
</dbReference>
<dbReference type="PANTHER" id="PTHR24271">
    <property type="entry name" value="KALLIKREIN-RELATED"/>
    <property type="match status" value="1"/>
</dbReference>
<dbReference type="GO" id="GO:0004252">
    <property type="term" value="F:serine-type endopeptidase activity"/>
    <property type="evidence" value="ECO:0007669"/>
    <property type="project" value="InterPro"/>
</dbReference>
<dbReference type="AlphaFoldDB" id="A0A9D3SXA0"/>
<reference evidence="4" key="1">
    <citation type="submission" date="2021-01" db="EMBL/GenBank/DDBJ databases">
        <authorList>
            <person name="Zahm M."/>
            <person name="Roques C."/>
            <person name="Cabau C."/>
            <person name="Klopp C."/>
            <person name="Donnadieu C."/>
            <person name="Jouanno E."/>
            <person name="Lampietro C."/>
            <person name="Louis A."/>
            <person name="Herpin A."/>
            <person name="Echchiki A."/>
            <person name="Berthelot C."/>
            <person name="Parey E."/>
            <person name="Roest-Crollius H."/>
            <person name="Braasch I."/>
            <person name="Postlethwait J."/>
            <person name="Bobe J."/>
            <person name="Montfort J."/>
            <person name="Bouchez O."/>
            <person name="Begum T."/>
            <person name="Mejri S."/>
            <person name="Adams A."/>
            <person name="Chen W.-J."/>
            <person name="Guiguen Y."/>
        </authorList>
    </citation>
    <scope>NUCLEOTIDE SEQUENCE</scope>
    <source>
        <strain evidence="4">YG-15Mar2019-1</strain>
        <tissue evidence="4">Brain</tissue>
    </source>
</reference>
<sequence length="230" mass="25383">MRILLLLPLLGLAVWSIGATPVERFKRIANGCLSNEADYQVFITNKQQSSRCGGSLISSKWVLTAKHCNKPDLTVYLGIRDLTKLNTLNARTGDAHPHPDDDIMLIKLHKEAPRLAPTVSLPNNCKGQRPPKDMEKEKLLVAGWGLDEKGIKPDILRCVRIRSSASCPVEETFCAGTEHTGTRTGDSGGGLVLENKNMVYGVVRSGCQLGCTSFTNVCYFLQWIKDEMKK</sequence>
<comment type="caution">
    <text evidence="4">The sequence shown here is derived from an EMBL/GenBank/DDBJ whole genome shotgun (WGS) entry which is preliminary data.</text>
</comment>
<evidence type="ECO:0000313" key="5">
    <source>
        <dbReference type="Proteomes" id="UP001046870"/>
    </source>
</evidence>